<evidence type="ECO:0000313" key="7">
    <source>
        <dbReference type="Proteomes" id="UP000182470"/>
    </source>
</evidence>
<keyword evidence="3" id="KW-0804">Transcription</keyword>
<dbReference type="PANTHER" id="PTHR40661">
    <property type="match status" value="1"/>
</dbReference>
<dbReference type="CDD" id="cd06529">
    <property type="entry name" value="S24_LexA-like"/>
    <property type="match status" value="1"/>
</dbReference>
<dbReference type="AlphaFoldDB" id="A0A1H0BF52"/>
<evidence type="ECO:0000313" key="5">
    <source>
        <dbReference type="EMBL" id="KAF2406436.1"/>
    </source>
</evidence>
<organism evidence="6 7">
    <name type="scientific">Pseudomonas antarctica</name>
    <dbReference type="NCBI Taxonomy" id="219572"/>
    <lineage>
        <taxon>Bacteria</taxon>
        <taxon>Pseudomonadati</taxon>
        <taxon>Pseudomonadota</taxon>
        <taxon>Gammaproteobacteria</taxon>
        <taxon>Pseudomonadales</taxon>
        <taxon>Pseudomonadaceae</taxon>
        <taxon>Pseudomonas</taxon>
    </lineage>
</organism>
<protein>
    <submittedName>
        <fullName evidence="5">HTH-type transcriptional regulator PrtR</fullName>
    </submittedName>
    <submittedName>
        <fullName evidence="6">Peptidase S24-like</fullName>
    </submittedName>
</protein>
<dbReference type="PANTHER" id="PTHR40661:SF2">
    <property type="entry name" value="HTH-TYPE TRANSCRIPTIONAL REGULATOR PRTR"/>
    <property type="match status" value="1"/>
</dbReference>
<dbReference type="InterPro" id="IPR015927">
    <property type="entry name" value="Peptidase_S24_S26A/B/C"/>
</dbReference>
<evidence type="ECO:0000256" key="2">
    <source>
        <dbReference type="ARBA" id="ARBA00023125"/>
    </source>
</evidence>
<evidence type="ECO:0000313" key="6">
    <source>
        <dbReference type="EMBL" id="SDN44242.1"/>
    </source>
</evidence>
<feature type="domain" description="Peptidase S24/S26A/S26B/S26C" evidence="4">
    <location>
        <begin position="127"/>
        <end position="251"/>
    </location>
</feature>
<sequence length="259" mass="29407">MSIFSNALNGGNLWHMDIYEIRKRNLRTLIGKQKKASCAARWEMSPAHLSQVLSDKTPKNIGDEVARRIERLEGLDSGWFDSLQGYAPGEMLTEDPGHSGLKEIRLWDEGTPLENDEISVPYLREVELAAGSGRFVIEEGEKSSLRFDKRSLRQNGVQFDKARCVTVRGNSMLPVLRDGAIVGVNIGSTALAEVVDGDLYAINHNGQLRVKQLYRLPTGMRMRSFNRDEHPDEDYSYQQLHDEQISILGHVFWWGMYAR</sequence>
<name>A0A1H0BF52_9PSED</name>
<keyword evidence="1" id="KW-0805">Transcription regulation</keyword>
<dbReference type="SUPFAM" id="SSF51306">
    <property type="entry name" value="LexA/Signal peptidase"/>
    <property type="match status" value="1"/>
</dbReference>
<dbReference type="InterPro" id="IPR039418">
    <property type="entry name" value="LexA-like"/>
</dbReference>
<reference evidence="6 7" key="2">
    <citation type="submission" date="2016-10" db="EMBL/GenBank/DDBJ databases">
        <authorList>
            <person name="de Groot N.N."/>
        </authorList>
    </citation>
    <scope>NUCLEOTIDE SEQUENCE [LARGE SCALE GENOMIC DNA]</scope>
    <source>
        <strain evidence="6 7">BS2772</strain>
    </source>
</reference>
<dbReference type="InterPro" id="IPR036286">
    <property type="entry name" value="LexA/Signal_pep-like_sf"/>
</dbReference>
<keyword evidence="2" id="KW-0238">DNA-binding</keyword>
<keyword evidence="8" id="KW-1185">Reference proteome</keyword>
<dbReference type="Proteomes" id="UP000748067">
    <property type="component" value="Unassembled WGS sequence"/>
</dbReference>
<evidence type="ECO:0000256" key="1">
    <source>
        <dbReference type="ARBA" id="ARBA00023015"/>
    </source>
</evidence>
<evidence type="ECO:0000256" key="3">
    <source>
        <dbReference type="ARBA" id="ARBA00023163"/>
    </source>
</evidence>
<dbReference type="Pfam" id="PF00717">
    <property type="entry name" value="Peptidase_S24"/>
    <property type="match status" value="1"/>
</dbReference>
<dbReference type="EMBL" id="JXDI01000003">
    <property type="protein sequence ID" value="KAF2406436.1"/>
    <property type="molecule type" value="Genomic_DNA"/>
</dbReference>
<evidence type="ECO:0000259" key="4">
    <source>
        <dbReference type="Pfam" id="PF00717"/>
    </source>
</evidence>
<accession>A0A1H0BF52</accession>
<proteinExistence type="predicted"/>
<gene>
    <name evidence="5" type="primary">prtR_3</name>
    <name evidence="5" type="ORF">PSAN_46110</name>
    <name evidence="6" type="ORF">SAMN04490179_4268</name>
</gene>
<dbReference type="Proteomes" id="UP000182470">
    <property type="component" value="Chromosome I"/>
</dbReference>
<dbReference type="Gene3D" id="2.10.109.10">
    <property type="entry name" value="Umud Fragment, subunit A"/>
    <property type="match status" value="1"/>
</dbReference>
<reference evidence="5 8" key="1">
    <citation type="submission" date="2015-01" db="EMBL/GenBank/DDBJ databases">
        <title>Genome Sequence of Pseudomonas antarctica CMS 35.</title>
        <authorList>
            <person name="Voget S."/>
            <person name="Chow J."/>
            <person name="Daniel R."/>
            <person name="Streit W."/>
        </authorList>
    </citation>
    <scope>NUCLEOTIDE SEQUENCE [LARGE SCALE GENOMIC DNA]</scope>
    <source>
        <strain evidence="5 8">CMS 35</strain>
    </source>
</reference>
<evidence type="ECO:0000313" key="8">
    <source>
        <dbReference type="Proteomes" id="UP000748067"/>
    </source>
</evidence>
<dbReference type="GO" id="GO:0003677">
    <property type="term" value="F:DNA binding"/>
    <property type="evidence" value="ECO:0007669"/>
    <property type="project" value="UniProtKB-KW"/>
</dbReference>
<dbReference type="EMBL" id="LT629704">
    <property type="protein sequence ID" value="SDN44242.1"/>
    <property type="molecule type" value="Genomic_DNA"/>
</dbReference>